<dbReference type="OrthoDB" id="544827at2759"/>
<feature type="region of interest" description="Disordered" evidence="1">
    <location>
        <begin position="42"/>
        <end position="70"/>
    </location>
</feature>
<accession>A0A836BRW8</accession>
<organism evidence="3 4">
    <name type="scientific">Edaphochlamys debaryana</name>
    <dbReference type="NCBI Taxonomy" id="47281"/>
    <lineage>
        <taxon>Eukaryota</taxon>
        <taxon>Viridiplantae</taxon>
        <taxon>Chlorophyta</taxon>
        <taxon>core chlorophytes</taxon>
        <taxon>Chlorophyceae</taxon>
        <taxon>CS clade</taxon>
        <taxon>Chlamydomonadales</taxon>
        <taxon>Chlamydomonadales incertae sedis</taxon>
        <taxon>Edaphochlamys</taxon>
    </lineage>
</organism>
<dbReference type="Proteomes" id="UP000612055">
    <property type="component" value="Unassembled WGS sequence"/>
</dbReference>
<dbReference type="EMBL" id="JAEHOE010000132">
    <property type="protein sequence ID" value="KAG2485259.1"/>
    <property type="molecule type" value="Genomic_DNA"/>
</dbReference>
<evidence type="ECO:0000313" key="3">
    <source>
        <dbReference type="EMBL" id="KAG2485259.1"/>
    </source>
</evidence>
<dbReference type="AlphaFoldDB" id="A0A836BRW8"/>
<sequence length="235" mass="24163">MQQVDPFVTRGSVASMRPHPRVYLLLLALLISWSSPALSKGAVRTGGSSGTGTHYVGSSGSTAAGSRGTVRGTTITGTSYGATSRGRVVVASGAVFFVLWYGHSYPAVTLTYQGYEDDCALRNVTVLPGESDAPTDLATVNALPQYFANDTGYDALNASAGFDAFNASVVARSNGSLVLDPAFCNTSTLVQAEPTSGEPGGAAGRDPRRTLLRRAAAAAAAALLVTWLQAQVLAG</sequence>
<feature type="compositionally biased region" description="Low complexity" evidence="1">
    <location>
        <begin position="57"/>
        <end position="70"/>
    </location>
</feature>
<name>A0A836BRW8_9CHLO</name>
<feature type="signal peptide" evidence="2">
    <location>
        <begin position="1"/>
        <end position="39"/>
    </location>
</feature>
<keyword evidence="2" id="KW-0732">Signal</keyword>
<evidence type="ECO:0000313" key="4">
    <source>
        <dbReference type="Proteomes" id="UP000612055"/>
    </source>
</evidence>
<comment type="caution">
    <text evidence="3">The sequence shown here is derived from an EMBL/GenBank/DDBJ whole genome shotgun (WGS) entry which is preliminary data.</text>
</comment>
<keyword evidence="4" id="KW-1185">Reference proteome</keyword>
<proteinExistence type="predicted"/>
<evidence type="ECO:0000256" key="1">
    <source>
        <dbReference type="SAM" id="MobiDB-lite"/>
    </source>
</evidence>
<evidence type="ECO:0000256" key="2">
    <source>
        <dbReference type="SAM" id="SignalP"/>
    </source>
</evidence>
<reference evidence="3" key="1">
    <citation type="journal article" date="2020" name="bioRxiv">
        <title>Comparative genomics of Chlamydomonas.</title>
        <authorList>
            <person name="Craig R.J."/>
            <person name="Hasan A.R."/>
            <person name="Ness R.W."/>
            <person name="Keightley P.D."/>
        </authorList>
    </citation>
    <scope>NUCLEOTIDE SEQUENCE</scope>
    <source>
        <strain evidence="3">CCAP 11/70</strain>
    </source>
</reference>
<protein>
    <submittedName>
        <fullName evidence="3">Uncharacterized protein</fullName>
    </submittedName>
</protein>
<gene>
    <name evidence="3" type="ORF">HYH03_015938</name>
</gene>
<feature type="chain" id="PRO_5032907906" evidence="2">
    <location>
        <begin position="40"/>
        <end position="235"/>
    </location>
</feature>